<organism evidence="1 2">
    <name type="scientific">Limnobacter parvus</name>
    <dbReference type="NCBI Taxonomy" id="2939690"/>
    <lineage>
        <taxon>Bacteria</taxon>
        <taxon>Pseudomonadati</taxon>
        <taxon>Pseudomonadota</taxon>
        <taxon>Betaproteobacteria</taxon>
        <taxon>Burkholderiales</taxon>
        <taxon>Burkholderiaceae</taxon>
        <taxon>Limnobacter</taxon>
    </lineage>
</organism>
<protein>
    <submittedName>
        <fullName evidence="1">Aminopeptidase</fullName>
    </submittedName>
</protein>
<accession>A0ABT1XJ00</accession>
<dbReference type="GO" id="GO:0004177">
    <property type="term" value="F:aminopeptidase activity"/>
    <property type="evidence" value="ECO:0007669"/>
    <property type="project" value="UniProtKB-KW"/>
</dbReference>
<evidence type="ECO:0000313" key="2">
    <source>
        <dbReference type="Proteomes" id="UP001165267"/>
    </source>
</evidence>
<evidence type="ECO:0000313" key="1">
    <source>
        <dbReference type="EMBL" id="MCR2746074.1"/>
    </source>
</evidence>
<dbReference type="EMBL" id="JANKHG010000016">
    <property type="protein sequence ID" value="MCR2746074.1"/>
    <property type="molecule type" value="Genomic_DNA"/>
</dbReference>
<reference evidence="1" key="1">
    <citation type="submission" date="2022-07" db="EMBL/GenBank/DDBJ databases">
        <authorList>
            <person name="Xamxidin M."/>
        </authorList>
    </citation>
    <scope>NUCLEOTIDE SEQUENCE</scope>
    <source>
        <strain evidence="1">YS8-69</strain>
    </source>
</reference>
<name>A0ABT1XJ00_9BURK</name>
<dbReference type="Proteomes" id="UP001165267">
    <property type="component" value="Unassembled WGS sequence"/>
</dbReference>
<keyword evidence="1" id="KW-0378">Hydrolase</keyword>
<proteinExistence type="predicted"/>
<dbReference type="RefSeq" id="WP_257511322.1">
    <property type="nucleotide sequence ID" value="NZ_JANKHG010000016.1"/>
</dbReference>
<comment type="caution">
    <text evidence="1">The sequence shown here is derived from an EMBL/GenBank/DDBJ whole genome shotgun (WGS) entry which is preliminary data.</text>
</comment>
<sequence>MSALVFLNACSTGAYFWQATTGHLQVLAASEKIDRVLLSADTSEKLRTQLQYVQDIRKFSIEALALPDNRSYTTYADLNRPYVVWNVIASPVDGLNLKTWCFPFTGCISYKGFYQERDALELGNQLKADGLDVAVLGVPAYSTLGFTPDPVLNTFINYPAGELARLIFHELAHQVVYIADDTMFNESFATAVEELGVTVWLAQPGRADLKLQYENFDQRRVAFRALLAQAQADLKVIYENKDQLRKDEVLDAKKARFDLLRADYGKLKASWGGWAGYDRFMAEDLNNAKLGVSGLYTNYVPAFKALFLKCDGSFPRFYAAVEALGELPADKRNTVLDNLVDVTTQNASTKANSGTCL</sequence>
<keyword evidence="1" id="KW-0645">Protease</keyword>
<dbReference type="Pfam" id="PF10023">
    <property type="entry name" value="Aminopep"/>
    <property type="match status" value="1"/>
</dbReference>
<gene>
    <name evidence="1" type="ORF">NSP04_05390</name>
</gene>
<keyword evidence="1" id="KW-0031">Aminopeptidase</keyword>
<keyword evidence="2" id="KW-1185">Reference proteome</keyword>
<dbReference type="PIRSF" id="PIRSF029285">
    <property type="entry name" value="Aminopept"/>
    <property type="match status" value="1"/>
</dbReference>
<dbReference type="InterPro" id="IPR014553">
    <property type="entry name" value="Aminopept"/>
</dbReference>